<keyword evidence="11" id="KW-0413">Isomerase</keyword>
<dbReference type="InterPro" id="IPR001179">
    <property type="entry name" value="PPIase_FKBP_dom"/>
</dbReference>
<evidence type="ECO:0000256" key="6">
    <source>
        <dbReference type="ARBA" id="ARBA00022640"/>
    </source>
</evidence>
<evidence type="ECO:0000259" key="12">
    <source>
        <dbReference type="PROSITE" id="PS50059"/>
    </source>
</evidence>
<dbReference type="GeneID" id="130714397"/>
<keyword evidence="8" id="KW-0793">Thylakoid</keyword>
<comment type="similarity">
    <text evidence="3">Belongs to the FKBP-type PPIase family.</text>
</comment>
<accession>I3T1B8</accession>
<dbReference type="SUPFAM" id="SSF54534">
    <property type="entry name" value="FKBP-like"/>
    <property type="match status" value="1"/>
</dbReference>
<dbReference type="OrthoDB" id="1902587at2759"/>
<dbReference type="PANTHER" id="PTHR47833">
    <property type="entry name" value="PHOTOSYNTHETIC NDH SUBUNIT OF LUMENAL LOCATION 4, CHLOROPLASTIC"/>
    <property type="match status" value="1"/>
</dbReference>
<evidence type="ECO:0000256" key="1">
    <source>
        <dbReference type="ARBA" id="ARBA00000971"/>
    </source>
</evidence>
<comment type="catalytic activity">
    <reaction evidence="1 11">
        <text>[protein]-peptidylproline (omega=180) = [protein]-peptidylproline (omega=0)</text>
        <dbReference type="Rhea" id="RHEA:16237"/>
        <dbReference type="Rhea" id="RHEA-COMP:10747"/>
        <dbReference type="Rhea" id="RHEA-COMP:10748"/>
        <dbReference type="ChEBI" id="CHEBI:83833"/>
        <dbReference type="ChEBI" id="CHEBI:83834"/>
        <dbReference type="EC" id="5.2.1.8"/>
    </reaction>
</comment>
<dbReference type="EC" id="5.2.1.8" evidence="4 11"/>
<evidence type="ECO:0000256" key="8">
    <source>
        <dbReference type="ARBA" id="ARBA00023078"/>
    </source>
</evidence>
<dbReference type="InterPro" id="IPR046357">
    <property type="entry name" value="PPIase_dom_sf"/>
</dbReference>
<keyword evidence="10" id="KW-1015">Disulfide bond</keyword>
<evidence type="ECO:0000256" key="3">
    <source>
        <dbReference type="ARBA" id="ARBA00006577"/>
    </source>
</evidence>
<keyword evidence="6" id="KW-0934">Plastid</keyword>
<reference evidence="13" key="1">
    <citation type="submission" date="2012-05" db="EMBL/GenBank/DDBJ databases">
        <authorList>
            <person name="Krishnakumar V."/>
            <person name="Cheung F."/>
            <person name="Xiao Y."/>
            <person name="Chan A."/>
            <person name="Moskal W.A."/>
            <person name="Town C.D."/>
        </authorList>
    </citation>
    <scope>NUCLEOTIDE SEQUENCE</scope>
</reference>
<evidence type="ECO:0000256" key="9">
    <source>
        <dbReference type="ARBA" id="ARBA00023110"/>
    </source>
</evidence>
<evidence type="ECO:0000313" key="13">
    <source>
        <dbReference type="EMBL" id="AFK46310.1"/>
    </source>
</evidence>
<dbReference type="GO" id="GO:0003755">
    <property type="term" value="F:peptidyl-prolyl cis-trans isomerase activity"/>
    <property type="evidence" value="ECO:0007669"/>
    <property type="project" value="UniProtKB-KW"/>
</dbReference>
<dbReference type="PANTHER" id="PTHR47833:SF1">
    <property type="entry name" value="PHOTOSYNTHETIC NDH SUBUNIT OF LUMENAL LOCATION 4, CHLOROPLASTIC"/>
    <property type="match status" value="1"/>
</dbReference>
<dbReference type="PROSITE" id="PS50059">
    <property type="entry name" value="FKBP_PPIASE"/>
    <property type="match status" value="1"/>
</dbReference>
<sequence>MALSLSSCLTVPNRSSSSCVRNCKVKSKVVCCSARGGNDRNRIWGIGVGVVAACVVGLTALEADATRIEYYATVGEPLCELNYVKSGLGYCDIVEGFGDEAPRAELINVHYTARFGDGTVFDSTYKRGRPLTMRIGVGKVIRGLDQGIFGGDGVTPMRIGGKRKLKIPPMLAYGPEPAGCFSGDCNIPGNATLLYDINFVGIYNGNAK</sequence>
<keyword evidence="7" id="KW-0809">Transit peptide</keyword>
<evidence type="ECO:0000256" key="2">
    <source>
        <dbReference type="ARBA" id="ARBA00004456"/>
    </source>
</evidence>
<dbReference type="KEGG" id="lja:130714397"/>
<dbReference type="EMBL" id="BT146516">
    <property type="protein sequence ID" value="AFK46310.1"/>
    <property type="molecule type" value="mRNA"/>
</dbReference>
<feature type="domain" description="PPIase FKBP-type" evidence="12">
    <location>
        <begin position="104"/>
        <end position="203"/>
    </location>
</feature>
<comment type="subcellular location">
    <subcellularLocation>
        <location evidence="2">Plastid</location>
        <location evidence="2">Chloroplast thylakoid lumen</location>
    </subcellularLocation>
</comment>
<proteinExistence type="evidence at transcript level"/>
<dbReference type="GO" id="GO:0009543">
    <property type="term" value="C:chloroplast thylakoid lumen"/>
    <property type="evidence" value="ECO:0007669"/>
    <property type="project" value="UniProtKB-SubCell"/>
</dbReference>
<dbReference type="RefSeq" id="XP_057420282.1">
    <property type="nucleotide sequence ID" value="XM_057564299.1"/>
</dbReference>
<evidence type="ECO:0000256" key="11">
    <source>
        <dbReference type="PROSITE-ProRule" id="PRU00277"/>
    </source>
</evidence>
<protein>
    <recommendedName>
        <fullName evidence="4 11">peptidylprolyl isomerase</fullName>
        <ecNumber evidence="4 11">5.2.1.8</ecNumber>
    </recommendedName>
</protein>
<evidence type="ECO:0000256" key="5">
    <source>
        <dbReference type="ARBA" id="ARBA00022528"/>
    </source>
</evidence>
<evidence type="ECO:0000256" key="7">
    <source>
        <dbReference type="ARBA" id="ARBA00022946"/>
    </source>
</evidence>
<dbReference type="AlphaFoldDB" id="I3T1B8"/>
<dbReference type="FunFam" id="3.10.50.40:FF:000032">
    <property type="entry name" value="Peptidylprolyl isomerase"/>
    <property type="match status" value="1"/>
</dbReference>
<dbReference type="RefSeq" id="XP_057420281.1">
    <property type="nucleotide sequence ID" value="XM_057564298.1"/>
</dbReference>
<dbReference type="Pfam" id="PF00254">
    <property type="entry name" value="FKBP_C"/>
    <property type="match status" value="1"/>
</dbReference>
<organism evidence="13">
    <name type="scientific">Lotus japonicus</name>
    <name type="common">Lotus corniculatus var. japonicus</name>
    <dbReference type="NCBI Taxonomy" id="34305"/>
    <lineage>
        <taxon>Eukaryota</taxon>
        <taxon>Viridiplantae</taxon>
        <taxon>Streptophyta</taxon>
        <taxon>Embryophyta</taxon>
        <taxon>Tracheophyta</taxon>
        <taxon>Spermatophyta</taxon>
        <taxon>Magnoliopsida</taxon>
        <taxon>eudicotyledons</taxon>
        <taxon>Gunneridae</taxon>
        <taxon>Pentapetalae</taxon>
        <taxon>rosids</taxon>
        <taxon>fabids</taxon>
        <taxon>Fabales</taxon>
        <taxon>Fabaceae</taxon>
        <taxon>Papilionoideae</taxon>
        <taxon>50 kb inversion clade</taxon>
        <taxon>NPAAA clade</taxon>
        <taxon>Hologalegina</taxon>
        <taxon>robinioid clade</taxon>
        <taxon>Loteae</taxon>
        <taxon>Lotus</taxon>
    </lineage>
</organism>
<dbReference type="Gene3D" id="3.10.50.40">
    <property type="match status" value="1"/>
</dbReference>
<dbReference type="InterPro" id="IPR044183">
    <property type="entry name" value="PNSL4/FKBP13-like"/>
</dbReference>
<keyword evidence="9 11" id="KW-0697">Rotamase</keyword>
<keyword evidence="5" id="KW-0150">Chloroplast</keyword>
<name>I3T1B8_LOTJA</name>
<evidence type="ECO:0000256" key="4">
    <source>
        <dbReference type="ARBA" id="ARBA00013194"/>
    </source>
</evidence>
<evidence type="ECO:0000256" key="10">
    <source>
        <dbReference type="ARBA" id="ARBA00023157"/>
    </source>
</evidence>